<keyword evidence="3" id="KW-0547">Nucleotide-binding</keyword>
<protein>
    <submittedName>
        <fullName evidence="11">ABC transporter ATP-binding protein</fullName>
    </submittedName>
</protein>
<dbReference type="SMART" id="SM00382">
    <property type="entry name" value="AAA"/>
    <property type="match status" value="1"/>
</dbReference>
<evidence type="ECO:0000256" key="6">
    <source>
        <dbReference type="ARBA" id="ARBA00023136"/>
    </source>
</evidence>
<dbReference type="Pfam" id="PF00664">
    <property type="entry name" value="ABC_membrane"/>
    <property type="match status" value="1"/>
</dbReference>
<dbReference type="PROSITE" id="PS50929">
    <property type="entry name" value="ABC_TM1F"/>
    <property type="match status" value="1"/>
</dbReference>
<comment type="caution">
    <text evidence="11">The sequence shown here is derived from an EMBL/GenBank/DDBJ whole genome shotgun (WGS) entry which is preliminary data.</text>
</comment>
<dbReference type="InterPro" id="IPR039421">
    <property type="entry name" value="Type_1_exporter"/>
</dbReference>
<keyword evidence="5 8" id="KW-1133">Transmembrane helix</keyword>
<evidence type="ECO:0000256" key="4">
    <source>
        <dbReference type="ARBA" id="ARBA00022840"/>
    </source>
</evidence>
<keyword evidence="12" id="KW-1185">Reference proteome</keyword>
<evidence type="ECO:0000256" key="1">
    <source>
        <dbReference type="ARBA" id="ARBA00004651"/>
    </source>
</evidence>
<dbReference type="InterPro" id="IPR003439">
    <property type="entry name" value="ABC_transporter-like_ATP-bd"/>
</dbReference>
<evidence type="ECO:0000259" key="10">
    <source>
        <dbReference type="PROSITE" id="PS50929"/>
    </source>
</evidence>
<evidence type="ECO:0000256" key="2">
    <source>
        <dbReference type="ARBA" id="ARBA00022692"/>
    </source>
</evidence>
<dbReference type="InterPro" id="IPR027417">
    <property type="entry name" value="P-loop_NTPase"/>
</dbReference>
<feature type="domain" description="ABC transmembrane type-1" evidence="10">
    <location>
        <begin position="13"/>
        <end position="299"/>
    </location>
</feature>
<dbReference type="GO" id="GO:0005524">
    <property type="term" value="F:ATP binding"/>
    <property type="evidence" value="ECO:0007669"/>
    <property type="project" value="UniProtKB-KW"/>
</dbReference>
<keyword evidence="6 8" id="KW-0472">Membrane</keyword>
<organism evidence="11 12">
    <name type="scientific">Actinacidiphila oryziradicis</name>
    <dbReference type="NCBI Taxonomy" id="2571141"/>
    <lineage>
        <taxon>Bacteria</taxon>
        <taxon>Bacillati</taxon>
        <taxon>Actinomycetota</taxon>
        <taxon>Actinomycetes</taxon>
        <taxon>Kitasatosporales</taxon>
        <taxon>Streptomycetaceae</taxon>
        <taxon>Actinacidiphila</taxon>
    </lineage>
</organism>
<dbReference type="Gene3D" id="3.40.50.300">
    <property type="entry name" value="P-loop containing nucleotide triphosphate hydrolases"/>
    <property type="match status" value="1"/>
</dbReference>
<feature type="region of interest" description="Disordered" evidence="7">
    <location>
        <begin position="314"/>
        <end position="343"/>
    </location>
</feature>
<evidence type="ECO:0000256" key="8">
    <source>
        <dbReference type="SAM" id="Phobius"/>
    </source>
</evidence>
<sequence>MRPYFRQVAGLFVIGSLAGIAMNIAVVLPSVLLGHAVDAVLAFHRGQATGGAVTRAALLLIMGTAATELPRVGKRWWLGVARARIYANVRADALRGVLSWPADRLHTTSVGEVMARIIGDVEVLGTGVNELIVETWDTVLFSVALIVAMLAYDPALGALALAPVPIALTLAKVAGIWVSRRTLRAREANAALTTFVQEGLVGLRVLRASGRRAAFARRLNLLADAQADAELAATRLDSALAPVYGTLTTAGVLAVIWLGGTKVATGALSVGDLVAFLGLFTRFTARAFRIPQMVNRVQAAAAAFTRLAPLLAPPPPLGDEPPRASWRSDRVAGGGVRPRHEAVTPRRGPVGIVLDDVLFVYPGAAHSALNGVSLRVAPGALVAVTGPVGSGKTALARAVLGLYPVQSGRVRIDGADPHTWTPAERDSVGYLPQGHPVFSGSVADNVTLTHPEPGTTAGTIPSGRLAKALRVADLDTDVAGMADGTATGIGELGVRVSGGQRQRIALARALAAPATSPRLLVLDDPFSAVDADTEARIIAALREAVGPAAPPECQATVLLCSTRLAAFAQADEVIVLDHGRIHERGAHQELLTAGGLYARIFRAQRRGHATAAVVRP</sequence>
<dbReference type="InterPro" id="IPR017871">
    <property type="entry name" value="ABC_transporter-like_CS"/>
</dbReference>
<accession>A0A4U0SM41</accession>
<dbReference type="Pfam" id="PF00005">
    <property type="entry name" value="ABC_tran"/>
    <property type="match status" value="1"/>
</dbReference>
<evidence type="ECO:0000313" key="12">
    <source>
        <dbReference type="Proteomes" id="UP000305778"/>
    </source>
</evidence>
<dbReference type="Gene3D" id="1.20.1560.10">
    <property type="entry name" value="ABC transporter type 1, transmembrane domain"/>
    <property type="match status" value="1"/>
</dbReference>
<keyword evidence="4 11" id="KW-0067">ATP-binding</keyword>
<dbReference type="PANTHER" id="PTHR24221">
    <property type="entry name" value="ATP-BINDING CASSETTE SUB-FAMILY B"/>
    <property type="match status" value="1"/>
</dbReference>
<dbReference type="GO" id="GO:0140359">
    <property type="term" value="F:ABC-type transporter activity"/>
    <property type="evidence" value="ECO:0007669"/>
    <property type="project" value="InterPro"/>
</dbReference>
<dbReference type="OrthoDB" id="9806127at2"/>
<dbReference type="PROSITE" id="PS00211">
    <property type="entry name" value="ABC_TRANSPORTER_1"/>
    <property type="match status" value="1"/>
</dbReference>
<evidence type="ECO:0000313" key="11">
    <source>
        <dbReference type="EMBL" id="TKA10343.1"/>
    </source>
</evidence>
<dbReference type="InterPro" id="IPR003593">
    <property type="entry name" value="AAA+_ATPase"/>
</dbReference>
<dbReference type="SUPFAM" id="SSF52540">
    <property type="entry name" value="P-loop containing nucleoside triphosphate hydrolases"/>
    <property type="match status" value="1"/>
</dbReference>
<dbReference type="PROSITE" id="PS50893">
    <property type="entry name" value="ABC_TRANSPORTER_2"/>
    <property type="match status" value="1"/>
</dbReference>
<name>A0A4U0SM41_9ACTN</name>
<proteinExistence type="predicted"/>
<evidence type="ECO:0000256" key="7">
    <source>
        <dbReference type="SAM" id="MobiDB-lite"/>
    </source>
</evidence>
<feature type="transmembrane region" description="Helical" evidence="8">
    <location>
        <begin position="12"/>
        <end position="32"/>
    </location>
</feature>
<keyword evidence="2 8" id="KW-0812">Transmembrane</keyword>
<dbReference type="SUPFAM" id="SSF90123">
    <property type="entry name" value="ABC transporter transmembrane region"/>
    <property type="match status" value="1"/>
</dbReference>
<dbReference type="InterPro" id="IPR011527">
    <property type="entry name" value="ABC1_TM_dom"/>
</dbReference>
<gene>
    <name evidence="11" type="ORF">FCI23_17555</name>
</gene>
<feature type="domain" description="ABC transporter" evidence="9">
    <location>
        <begin position="352"/>
        <end position="603"/>
    </location>
</feature>
<dbReference type="AlphaFoldDB" id="A0A4U0SM41"/>
<reference evidence="11 12" key="1">
    <citation type="submission" date="2019-04" db="EMBL/GenBank/DDBJ databases">
        <title>Streptomyces oryziradicis sp. nov., a novel actinomycete isolated from rhizosphere soil of rice (Oryza sativa L.).</title>
        <authorList>
            <person name="Li C."/>
        </authorList>
    </citation>
    <scope>NUCLEOTIDE SEQUENCE [LARGE SCALE GENOMIC DNA]</scope>
    <source>
        <strain evidence="11 12">NEAU-C40</strain>
    </source>
</reference>
<feature type="transmembrane region" description="Helical" evidence="8">
    <location>
        <begin position="239"/>
        <end position="258"/>
    </location>
</feature>
<dbReference type="InterPro" id="IPR036640">
    <property type="entry name" value="ABC1_TM_sf"/>
</dbReference>
<comment type="subcellular location">
    <subcellularLocation>
        <location evidence="1">Cell membrane</location>
        <topology evidence="1">Multi-pass membrane protein</topology>
    </subcellularLocation>
</comment>
<dbReference type="EMBL" id="SUMC01000015">
    <property type="protein sequence ID" value="TKA10343.1"/>
    <property type="molecule type" value="Genomic_DNA"/>
</dbReference>
<dbReference type="GO" id="GO:0005886">
    <property type="term" value="C:plasma membrane"/>
    <property type="evidence" value="ECO:0007669"/>
    <property type="project" value="UniProtKB-SubCell"/>
</dbReference>
<dbReference type="PANTHER" id="PTHR24221:SF423">
    <property type="entry name" value="ABC TRANSPORTER"/>
    <property type="match status" value="1"/>
</dbReference>
<feature type="transmembrane region" description="Helical" evidence="8">
    <location>
        <begin position="158"/>
        <end position="178"/>
    </location>
</feature>
<dbReference type="GO" id="GO:0016887">
    <property type="term" value="F:ATP hydrolysis activity"/>
    <property type="evidence" value="ECO:0007669"/>
    <property type="project" value="InterPro"/>
</dbReference>
<evidence type="ECO:0000256" key="3">
    <source>
        <dbReference type="ARBA" id="ARBA00022741"/>
    </source>
</evidence>
<feature type="compositionally biased region" description="Basic and acidic residues" evidence="7">
    <location>
        <begin position="320"/>
        <end position="330"/>
    </location>
</feature>
<evidence type="ECO:0000256" key="5">
    <source>
        <dbReference type="ARBA" id="ARBA00022989"/>
    </source>
</evidence>
<evidence type="ECO:0000259" key="9">
    <source>
        <dbReference type="PROSITE" id="PS50893"/>
    </source>
</evidence>
<dbReference type="Proteomes" id="UP000305778">
    <property type="component" value="Unassembled WGS sequence"/>
</dbReference>